<keyword evidence="2" id="KW-1185">Reference proteome</keyword>
<dbReference type="AlphaFoldDB" id="A0A1H1U1G4"/>
<dbReference type="EMBL" id="LT629757">
    <property type="protein sequence ID" value="SDS66287.1"/>
    <property type="molecule type" value="Genomic_DNA"/>
</dbReference>
<gene>
    <name evidence="1" type="ORF">SAMN04488570_2390</name>
</gene>
<dbReference type="Proteomes" id="UP000198859">
    <property type="component" value="Chromosome I"/>
</dbReference>
<dbReference type="RefSeq" id="WP_091729923.1">
    <property type="nucleotide sequence ID" value="NZ_LT629757.1"/>
</dbReference>
<protein>
    <submittedName>
        <fullName evidence="1">Transcriptional regulator, AbiEi antitoxin, Type IV TA system</fullName>
    </submittedName>
</protein>
<accession>A0A1H1U1G4</accession>
<evidence type="ECO:0000313" key="2">
    <source>
        <dbReference type="Proteomes" id="UP000198859"/>
    </source>
</evidence>
<proteinExistence type="predicted"/>
<name>A0A1H1U1G4_9ACTN</name>
<evidence type="ECO:0000313" key="1">
    <source>
        <dbReference type="EMBL" id="SDS66287.1"/>
    </source>
</evidence>
<organism evidence="1 2">
    <name type="scientific">Nocardioides scoriae</name>
    <dbReference type="NCBI Taxonomy" id="642780"/>
    <lineage>
        <taxon>Bacteria</taxon>
        <taxon>Bacillati</taxon>
        <taxon>Actinomycetota</taxon>
        <taxon>Actinomycetes</taxon>
        <taxon>Propionibacteriales</taxon>
        <taxon>Nocardioidaceae</taxon>
        <taxon>Nocardioides</taxon>
    </lineage>
</organism>
<reference evidence="2" key="1">
    <citation type="submission" date="2016-10" db="EMBL/GenBank/DDBJ databases">
        <authorList>
            <person name="Varghese N."/>
            <person name="Submissions S."/>
        </authorList>
    </citation>
    <scope>NUCLEOTIDE SEQUENCE [LARGE SCALE GENOMIC DNA]</scope>
    <source>
        <strain evidence="2">DSM 22127</strain>
    </source>
</reference>
<sequence length="307" mass="34378">MRSAALAAGCDDRDLRAGVRSGELVRIRAGTYAWAAAWRELTSRERHAVVARGVVLKAGTEVVVSHMSAVVLHDGPLWELPLAAVHVTRVDRRGGRTAAGVVQHRGELAADDVVESDGVALTSATRTAMDLVMLLGLDRSLPVLDDFLRRRLTTRTELDACRRRMNAWPGTLVSDLAVRLSDGRRESVGESRSALCFFRGGVPRPQLQWPVHDEHGREIARLDFAWPEARVWVEFDGKEKYLRHRRPGESVVDAVLREKRREERIARLTGWRCLRLTWADLHRPEATAAYVLEVLRGAPVHQLRPPA</sequence>
<dbReference type="STRING" id="642780.SAMN04488570_2390"/>